<accession>A0ABS3J6J8</accession>
<organism evidence="1 2">
    <name type="scientific">Jiella sonneratiae</name>
    <dbReference type="NCBI Taxonomy" id="2816856"/>
    <lineage>
        <taxon>Bacteria</taxon>
        <taxon>Pseudomonadati</taxon>
        <taxon>Pseudomonadota</taxon>
        <taxon>Alphaproteobacteria</taxon>
        <taxon>Hyphomicrobiales</taxon>
        <taxon>Aurantimonadaceae</taxon>
        <taxon>Jiella</taxon>
    </lineage>
</organism>
<gene>
    <name evidence="1" type="ORF">J1C47_13960</name>
</gene>
<dbReference type="EMBL" id="JAFMPY010000014">
    <property type="protein sequence ID" value="MBO0904747.1"/>
    <property type="molecule type" value="Genomic_DNA"/>
</dbReference>
<evidence type="ECO:0000313" key="1">
    <source>
        <dbReference type="EMBL" id="MBO0904747.1"/>
    </source>
</evidence>
<dbReference type="RefSeq" id="WP_207351386.1">
    <property type="nucleotide sequence ID" value="NZ_JAFMPY010000014.1"/>
</dbReference>
<keyword evidence="2" id="KW-1185">Reference proteome</keyword>
<name>A0ABS3J6J8_9HYPH</name>
<dbReference type="Proteomes" id="UP000664288">
    <property type="component" value="Unassembled WGS sequence"/>
</dbReference>
<reference evidence="1 2" key="1">
    <citation type="submission" date="2021-03" db="EMBL/GenBank/DDBJ databases">
        <title>Whole genome sequence of Jiella sp. MQZ13P-4.</title>
        <authorList>
            <person name="Tuo L."/>
        </authorList>
    </citation>
    <scope>NUCLEOTIDE SEQUENCE [LARGE SCALE GENOMIC DNA]</scope>
    <source>
        <strain evidence="1 2">MQZ13P-4</strain>
    </source>
</reference>
<proteinExistence type="predicted"/>
<evidence type="ECO:0000313" key="2">
    <source>
        <dbReference type="Proteomes" id="UP000664288"/>
    </source>
</evidence>
<sequence length="52" mass="5783">MHRSRLTAIAMDHVVTARLTGRSATNGEGMRRPPVSVMKTLGIDTPFMMRAR</sequence>
<protein>
    <submittedName>
        <fullName evidence="1">Uncharacterized protein</fullName>
    </submittedName>
</protein>
<comment type="caution">
    <text evidence="1">The sequence shown here is derived from an EMBL/GenBank/DDBJ whole genome shotgun (WGS) entry which is preliminary data.</text>
</comment>